<organism evidence="10 11">
    <name type="scientific">Salinibacterium xinjiangense</name>
    <dbReference type="NCBI Taxonomy" id="386302"/>
    <lineage>
        <taxon>Bacteria</taxon>
        <taxon>Bacillati</taxon>
        <taxon>Actinomycetota</taxon>
        <taxon>Actinomycetes</taxon>
        <taxon>Micrococcales</taxon>
        <taxon>Microbacteriaceae</taxon>
        <taxon>Salinibacterium</taxon>
    </lineage>
</organism>
<accession>A0A2C8ZVP2</accession>
<dbReference type="GO" id="GO:0005886">
    <property type="term" value="C:plasma membrane"/>
    <property type="evidence" value="ECO:0007669"/>
    <property type="project" value="UniProtKB-SubCell"/>
</dbReference>
<feature type="domain" description="ABC transmembrane type-1" evidence="9">
    <location>
        <begin position="97"/>
        <end position="307"/>
    </location>
</feature>
<dbReference type="InterPro" id="IPR035906">
    <property type="entry name" value="MetI-like_sf"/>
</dbReference>
<dbReference type="PROSITE" id="PS50928">
    <property type="entry name" value="ABC_TM1"/>
    <property type="match status" value="1"/>
</dbReference>
<dbReference type="InterPro" id="IPR000515">
    <property type="entry name" value="MetI-like"/>
</dbReference>
<feature type="compositionally biased region" description="Basic and acidic residues" evidence="8">
    <location>
        <begin position="13"/>
        <end position="23"/>
    </location>
</feature>
<keyword evidence="2 7" id="KW-0813">Transport</keyword>
<dbReference type="SUPFAM" id="SSF161098">
    <property type="entry name" value="MetI-like"/>
    <property type="match status" value="1"/>
</dbReference>
<feature type="transmembrane region" description="Helical" evidence="7">
    <location>
        <begin position="129"/>
        <end position="156"/>
    </location>
</feature>
<keyword evidence="4 7" id="KW-0812">Transmembrane</keyword>
<dbReference type="Proteomes" id="UP000219440">
    <property type="component" value="Unassembled WGS sequence"/>
</dbReference>
<reference evidence="10 11" key="1">
    <citation type="submission" date="2017-09" db="EMBL/GenBank/DDBJ databases">
        <authorList>
            <person name="Ehlers B."/>
            <person name="Leendertz F.H."/>
        </authorList>
    </citation>
    <scope>NUCLEOTIDE SEQUENCE [LARGE SCALE GENOMIC DNA]</scope>
    <source>
        <strain evidence="10 11">CGMCC 1.05381</strain>
    </source>
</reference>
<evidence type="ECO:0000256" key="2">
    <source>
        <dbReference type="ARBA" id="ARBA00022448"/>
    </source>
</evidence>
<evidence type="ECO:0000256" key="7">
    <source>
        <dbReference type="RuleBase" id="RU363032"/>
    </source>
</evidence>
<dbReference type="Gene3D" id="1.10.3720.10">
    <property type="entry name" value="MetI-like"/>
    <property type="match status" value="1"/>
</dbReference>
<evidence type="ECO:0000313" key="10">
    <source>
        <dbReference type="EMBL" id="SOE69725.1"/>
    </source>
</evidence>
<name>A0A2C8ZVP2_9MICO</name>
<keyword evidence="6 7" id="KW-0472">Membrane</keyword>
<evidence type="ECO:0000259" key="9">
    <source>
        <dbReference type="PROSITE" id="PS50928"/>
    </source>
</evidence>
<sequence length="316" mass="34228">MTAEVLTPSPQPELRRDPEEGSRRSRRRSLTSLIRMIPLVPAIFLMLVFLAGPIIWSLWGSLTDASLTGRAATDPQFIGVDNYTRLFADPLFPQSVWLTVVFTLVSAVIAQTVLGLSLALLMNKANKKVGAVVGTIIVAAWILPEIVAAFVAYAFFSQDGTLNQMLSVVGLDGPNWLYSFPMLAVICANIWRGAAFSMMIYQAALNDVPPEITEAAMIDGAGGAKRLIYVTLPMIRQTITTTLMLITLQTLSLFTLIFVMTGGGPSNNSTTLPILAYKEAFRFSDIGYGTAIATVMLAVGAAFSIVYIRALRAPKD</sequence>
<comment type="subcellular location">
    <subcellularLocation>
        <location evidence="1 7">Cell membrane</location>
        <topology evidence="1 7">Multi-pass membrane protein</topology>
    </subcellularLocation>
</comment>
<evidence type="ECO:0000256" key="6">
    <source>
        <dbReference type="ARBA" id="ARBA00023136"/>
    </source>
</evidence>
<dbReference type="GO" id="GO:0055085">
    <property type="term" value="P:transmembrane transport"/>
    <property type="evidence" value="ECO:0007669"/>
    <property type="project" value="InterPro"/>
</dbReference>
<keyword evidence="3" id="KW-1003">Cell membrane</keyword>
<dbReference type="PANTHER" id="PTHR43005:SF1">
    <property type="entry name" value="SPERMIDINE_PUTRESCINE TRANSPORT SYSTEM PERMEASE PROTEIN"/>
    <property type="match status" value="1"/>
</dbReference>
<dbReference type="CDD" id="cd06261">
    <property type="entry name" value="TM_PBP2"/>
    <property type="match status" value="1"/>
</dbReference>
<dbReference type="EMBL" id="OCST01000004">
    <property type="protein sequence ID" value="SOE69725.1"/>
    <property type="molecule type" value="Genomic_DNA"/>
</dbReference>
<proteinExistence type="inferred from homology"/>
<gene>
    <name evidence="10" type="ORF">SAMN06296378_2042</name>
</gene>
<evidence type="ECO:0000256" key="1">
    <source>
        <dbReference type="ARBA" id="ARBA00004651"/>
    </source>
</evidence>
<keyword evidence="11" id="KW-1185">Reference proteome</keyword>
<feature type="transmembrane region" description="Helical" evidence="7">
    <location>
        <begin position="96"/>
        <end position="122"/>
    </location>
</feature>
<evidence type="ECO:0000313" key="11">
    <source>
        <dbReference type="Proteomes" id="UP000219440"/>
    </source>
</evidence>
<evidence type="ECO:0000256" key="3">
    <source>
        <dbReference type="ARBA" id="ARBA00022475"/>
    </source>
</evidence>
<feature type="transmembrane region" description="Helical" evidence="7">
    <location>
        <begin position="176"/>
        <end position="194"/>
    </location>
</feature>
<feature type="transmembrane region" description="Helical" evidence="7">
    <location>
        <begin position="243"/>
        <end position="266"/>
    </location>
</feature>
<dbReference type="RefSeq" id="WP_373285401.1">
    <property type="nucleotide sequence ID" value="NZ_BMLC01000005.1"/>
</dbReference>
<feature type="transmembrane region" description="Helical" evidence="7">
    <location>
        <begin position="33"/>
        <end position="59"/>
    </location>
</feature>
<evidence type="ECO:0000256" key="8">
    <source>
        <dbReference type="SAM" id="MobiDB-lite"/>
    </source>
</evidence>
<evidence type="ECO:0000256" key="5">
    <source>
        <dbReference type="ARBA" id="ARBA00022989"/>
    </source>
</evidence>
<dbReference type="AlphaFoldDB" id="A0A2C8ZVP2"/>
<feature type="region of interest" description="Disordered" evidence="8">
    <location>
        <begin position="1"/>
        <end position="24"/>
    </location>
</feature>
<feature type="transmembrane region" description="Helical" evidence="7">
    <location>
        <begin position="286"/>
        <end position="308"/>
    </location>
</feature>
<dbReference type="Pfam" id="PF00528">
    <property type="entry name" value="BPD_transp_1"/>
    <property type="match status" value="1"/>
</dbReference>
<comment type="similarity">
    <text evidence="7">Belongs to the binding-protein-dependent transport system permease family.</text>
</comment>
<protein>
    <submittedName>
        <fullName evidence="10">Carbohydrate ABC transporter membrane protein 1, CUT1 family</fullName>
    </submittedName>
</protein>
<dbReference type="PANTHER" id="PTHR43005">
    <property type="entry name" value="BLR7065 PROTEIN"/>
    <property type="match status" value="1"/>
</dbReference>
<evidence type="ECO:0000256" key="4">
    <source>
        <dbReference type="ARBA" id="ARBA00022692"/>
    </source>
</evidence>
<keyword evidence="5 7" id="KW-1133">Transmembrane helix</keyword>